<evidence type="ECO:0000256" key="1">
    <source>
        <dbReference type="SAM" id="Phobius"/>
    </source>
</evidence>
<dbReference type="STRING" id="53463.SAMN05444389_10268"/>
<feature type="transmembrane region" description="Helical" evidence="1">
    <location>
        <begin position="7"/>
        <end position="26"/>
    </location>
</feature>
<accession>A0A1M7EF12</accession>
<reference evidence="3" key="1">
    <citation type="submission" date="2016-11" db="EMBL/GenBank/DDBJ databases">
        <authorList>
            <person name="Varghese N."/>
            <person name="Submissions S."/>
        </authorList>
    </citation>
    <scope>NUCLEOTIDE SEQUENCE [LARGE SCALE GENOMIC DNA]</scope>
    <source>
        <strain evidence="3">DSM 6637</strain>
    </source>
</reference>
<feature type="transmembrane region" description="Helical" evidence="1">
    <location>
        <begin position="71"/>
        <end position="90"/>
    </location>
</feature>
<feature type="transmembrane region" description="Helical" evidence="1">
    <location>
        <begin position="102"/>
        <end position="119"/>
    </location>
</feature>
<feature type="transmembrane region" description="Helical" evidence="1">
    <location>
        <begin position="194"/>
        <end position="212"/>
    </location>
</feature>
<dbReference type="Proteomes" id="UP000184444">
    <property type="component" value="Unassembled WGS sequence"/>
</dbReference>
<keyword evidence="3" id="KW-1185">Reference proteome</keyword>
<organism evidence="2 3">
    <name type="scientific">Paracoccus solventivorans</name>
    <dbReference type="NCBI Taxonomy" id="53463"/>
    <lineage>
        <taxon>Bacteria</taxon>
        <taxon>Pseudomonadati</taxon>
        <taxon>Pseudomonadota</taxon>
        <taxon>Alphaproteobacteria</taxon>
        <taxon>Rhodobacterales</taxon>
        <taxon>Paracoccaceae</taxon>
        <taxon>Paracoccus</taxon>
    </lineage>
</organism>
<feature type="transmembrane region" description="Helical" evidence="1">
    <location>
        <begin position="242"/>
        <end position="260"/>
    </location>
</feature>
<keyword evidence="1" id="KW-0812">Transmembrane</keyword>
<evidence type="ECO:0000313" key="2">
    <source>
        <dbReference type="EMBL" id="SHL90307.1"/>
    </source>
</evidence>
<keyword evidence="1" id="KW-0472">Membrane</keyword>
<evidence type="ECO:0000313" key="3">
    <source>
        <dbReference type="Proteomes" id="UP000184444"/>
    </source>
</evidence>
<dbReference type="EMBL" id="FRCK01000002">
    <property type="protein sequence ID" value="SHL90307.1"/>
    <property type="molecule type" value="Genomic_DNA"/>
</dbReference>
<dbReference type="RefSeq" id="WP_073062336.1">
    <property type="nucleotide sequence ID" value="NZ_FRCK01000002.1"/>
</dbReference>
<name>A0A1M7EF12_9RHOB</name>
<protein>
    <submittedName>
        <fullName evidence="2">Uncharacterized protein</fullName>
    </submittedName>
</protein>
<sequence>MNRNLQVLIEVATAGGFAVSALLTSLRTLSGWTPVTSTPLSFERTLTGRMSLGGGAGELSLLGLVAQPTTAILWALLAAVLVAVVLHLAARLRARRAAPQPPAIALGLAMAALWPWVIGPAPLPGLALAAGACAALTLGLAWQCDAVQGQAEPIPGVEIPPAPGASALAFVAGWVVMAATSALGLVLFDLGMGLERAILLGLLVAALAAAWVQLRLPRLVMFSAAAIWAMIGIAAATAGTSITIATACVLGISAVAVVVVRTTT</sequence>
<dbReference type="OrthoDB" id="7766054at2"/>
<gene>
    <name evidence="2" type="ORF">SAMN05444389_10268</name>
</gene>
<keyword evidence="1" id="KW-1133">Transmembrane helix</keyword>
<proteinExistence type="predicted"/>
<dbReference type="AlphaFoldDB" id="A0A1M7EF12"/>
<feature type="transmembrane region" description="Helical" evidence="1">
    <location>
        <begin position="165"/>
        <end position="188"/>
    </location>
</feature>